<dbReference type="Pfam" id="PF03795">
    <property type="entry name" value="YCII"/>
    <property type="match status" value="1"/>
</dbReference>
<comment type="similarity">
    <text evidence="1">Belongs to the YciI family.</text>
</comment>
<accession>A0A066U8M1</accession>
<dbReference type="InterPro" id="IPR011008">
    <property type="entry name" value="Dimeric_a/b-barrel"/>
</dbReference>
<evidence type="ECO:0000313" key="4">
    <source>
        <dbReference type="Proteomes" id="UP000027345"/>
    </source>
</evidence>
<gene>
    <name evidence="3" type="ORF">DV20_10995</name>
</gene>
<organism evidence="3 4">
    <name type="scientific">Amycolatopsis rifamycinica</name>
    <dbReference type="NCBI Taxonomy" id="287986"/>
    <lineage>
        <taxon>Bacteria</taxon>
        <taxon>Bacillati</taxon>
        <taxon>Actinomycetota</taxon>
        <taxon>Actinomycetes</taxon>
        <taxon>Pseudonocardiales</taxon>
        <taxon>Pseudonocardiaceae</taxon>
        <taxon>Amycolatopsis</taxon>
    </lineage>
</organism>
<proteinExistence type="inferred from homology"/>
<dbReference type="Proteomes" id="UP000027345">
    <property type="component" value="Unassembled WGS sequence"/>
</dbReference>
<sequence length="116" mass="12285">MKYLMLINAALDADGEAMGGCTPEDWQLFDKTIKDSGVYVSGDSLADFTTAAVVRVDEHGERVVTDGPFAESREVLGGYFVVDVPDLDVALDWAARCPGSRGGGSIVVRPLAGFEG</sequence>
<dbReference type="SUPFAM" id="SSF54909">
    <property type="entry name" value="Dimeric alpha+beta barrel"/>
    <property type="match status" value="1"/>
</dbReference>
<comment type="caution">
    <text evidence="3">The sequence shown here is derived from an EMBL/GenBank/DDBJ whole genome shotgun (WGS) entry which is preliminary data.</text>
</comment>
<evidence type="ECO:0000313" key="3">
    <source>
        <dbReference type="EMBL" id="KDN22162.1"/>
    </source>
</evidence>
<dbReference type="EMBL" id="JMQI01000023">
    <property type="protein sequence ID" value="KDN22162.1"/>
    <property type="molecule type" value="Genomic_DNA"/>
</dbReference>
<evidence type="ECO:0000259" key="2">
    <source>
        <dbReference type="Pfam" id="PF03795"/>
    </source>
</evidence>
<protein>
    <recommendedName>
        <fullName evidence="2">YCII-related domain-containing protein</fullName>
    </recommendedName>
</protein>
<dbReference type="Gene3D" id="3.30.70.1060">
    <property type="entry name" value="Dimeric alpha+beta barrel"/>
    <property type="match status" value="1"/>
</dbReference>
<dbReference type="STRING" id="287986.DV20_10995"/>
<dbReference type="InterPro" id="IPR005545">
    <property type="entry name" value="YCII"/>
</dbReference>
<keyword evidence="4" id="KW-1185">Reference proteome</keyword>
<dbReference type="OrthoDB" id="668782at2"/>
<dbReference type="PANTHER" id="PTHR35174">
    <property type="entry name" value="BLL7171 PROTEIN-RELATED"/>
    <property type="match status" value="1"/>
</dbReference>
<feature type="domain" description="YCII-related" evidence="2">
    <location>
        <begin position="29"/>
        <end position="108"/>
    </location>
</feature>
<reference evidence="3 4" key="1">
    <citation type="submission" date="2014-05" db="EMBL/GenBank/DDBJ databases">
        <title>Draft genome sequence of Amycolatopsis rifamycinica DSM 46095.</title>
        <authorList>
            <person name="Lal R."/>
            <person name="Saxena A."/>
            <person name="Kumari R."/>
            <person name="Mukherjee U."/>
            <person name="Singh P."/>
            <person name="Sangwan N."/>
            <person name="Mahato N.K."/>
        </authorList>
    </citation>
    <scope>NUCLEOTIDE SEQUENCE [LARGE SCALE GENOMIC DNA]</scope>
    <source>
        <strain evidence="3 4">DSM 46095</strain>
    </source>
</reference>
<evidence type="ECO:0000256" key="1">
    <source>
        <dbReference type="ARBA" id="ARBA00007689"/>
    </source>
</evidence>
<dbReference type="AlphaFoldDB" id="A0A066U8M1"/>
<name>A0A066U8M1_9PSEU</name>
<dbReference type="RefSeq" id="WP_043778996.1">
    <property type="nucleotide sequence ID" value="NZ_JMQI01000023.1"/>
</dbReference>
<dbReference type="PANTHER" id="PTHR35174:SF3">
    <property type="entry name" value="BLL7171 PROTEIN"/>
    <property type="match status" value="1"/>
</dbReference>
<dbReference type="eggNOG" id="COG3795">
    <property type="taxonomic scope" value="Bacteria"/>
</dbReference>